<accession>R1G612</accession>
<gene>
    <name evidence="1" type="ORF">H480_19253</name>
</gene>
<keyword evidence="2" id="KW-1185">Reference proteome</keyword>
<dbReference type="OrthoDB" id="5124141at2"/>
<dbReference type="Proteomes" id="UP000014139">
    <property type="component" value="Unassembled WGS sequence"/>
</dbReference>
<dbReference type="PATRIC" id="fig|1292037.4.peg.3673"/>
<evidence type="ECO:0000313" key="2">
    <source>
        <dbReference type="Proteomes" id="UP000014139"/>
    </source>
</evidence>
<organism evidence="1 2">
    <name type="scientific">Amycolatopsis vancoresmycina DSM 44592</name>
    <dbReference type="NCBI Taxonomy" id="1292037"/>
    <lineage>
        <taxon>Bacteria</taxon>
        <taxon>Bacillati</taxon>
        <taxon>Actinomycetota</taxon>
        <taxon>Actinomycetes</taxon>
        <taxon>Pseudonocardiales</taxon>
        <taxon>Pseudonocardiaceae</taxon>
        <taxon>Amycolatopsis</taxon>
    </lineage>
</organism>
<proteinExistence type="predicted"/>
<name>R1G612_9PSEU</name>
<evidence type="ECO:0000313" key="1">
    <source>
        <dbReference type="EMBL" id="EOD66892.1"/>
    </source>
</evidence>
<comment type="caution">
    <text evidence="1">The sequence shown here is derived from an EMBL/GenBank/DDBJ whole genome shotgun (WGS) entry which is preliminary data.</text>
</comment>
<dbReference type="RefSeq" id="WP_003087111.1">
    <property type="nucleotide sequence ID" value="NZ_AOUO01000254.1"/>
</dbReference>
<dbReference type="AlphaFoldDB" id="R1G612"/>
<reference evidence="1 2" key="1">
    <citation type="submission" date="2013-02" db="EMBL/GenBank/DDBJ databases">
        <title>Draft genome sequence of Amycolatopsis vancoresmycina strain DSM 44592T.</title>
        <authorList>
            <person name="Kumar S."/>
            <person name="Kaur N."/>
            <person name="Kaur C."/>
            <person name="Raghava G.P.S."/>
            <person name="Mayilraj S."/>
        </authorList>
    </citation>
    <scope>NUCLEOTIDE SEQUENCE [LARGE SCALE GENOMIC DNA]</scope>
    <source>
        <strain evidence="1 2">DSM 44592</strain>
    </source>
</reference>
<dbReference type="EMBL" id="AOUO01000254">
    <property type="protein sequence ID" value="EOD66892.1"/>
    <property type="molecule type" value="Genomic_DNA"/>
</dbReference>
<sequence length="65" mass="7074">MTADPGPFGEPRPFVAEPCGYWRTEATIRYVDGREVAWTEVVLGDSADDPRAELVSLAVTCDDTA</sequence>
<protein>
    <submittedName>
        <fullName evidence="1">Uncharacterized protein</fullName>
    </submittedName>
</protein>